<reference evidence="2 3" key="1">
    <citation type="journal article" date="2015" name="Int. J. Syst. Evol. Microbiol.">
        <title>Amycolatopsis rhabdoformis sp. nov., an actinomycete isolated from a tropical forest soil.</title>
        <authorList>
            <person name="Souza W.R."/>
            <person name="Silva R.E."/>
            <person name="Goodfellow M."/>
            <person name="Busarakam K."/>
            <person name="Figueiro F.S."/>
            <person name="Ferreira D."/>
            <person name="Rodrigues-Filho E."/>
            <person name="Moraes L.A.B."/>
            <person name="Zucchi T.D."/>
        </authorList>
    </citation>
    <scope>NUCLEOTIDE SEQUENCE [LARGE SCALE GENOMIC DNA]</scope>
    <source>
        <strain evidence="2 3">NCIMB 14900</strain>
    </source>
</reference>
<keyword evidence="3" id="KW-1185">Reference proteome</keyword>
<evidence type="ECO:0000259" key="1">
    <source>
        <dbReference type="Pfam" id="PF12680"/>
    </source>
</evidence>
<sequence length="113" mass="12249">MTSTDHGAILSARIAATNTHDTDAYLGFFTDDAVLDDPSVGEKFVGKEGIADYYRSYFIGYNTTTRLVSVEPEDDHLHVVVEFTGDFPGGRTGGIFDVTLNGDKISFVHANLA</sequence>
<dbReference type="InterPro" id="IPR032710">
    <property type="entry name" value="NTF2-like_dom_sf"/>
</dbReference>
<protein>
    <submittedName>
        <fullName evidence="2">Nuclear transport factor 2 family protein</fullName>
    </submittedName>
</protein>
<proteinExistence type="predicted"/>
<accession>A0ABZ1IDJ0</accession>
<dbReference type="InterPro" id="IPR037401">
    <property type="entry name" value="SnoaL-like"/>
</dbReference>
<dbReference type="Gene3D" id="3.10.450.50">
    <property type="match status" value="1"/>
</dbReference>
<dbReference type="SUPFAM" id="SSF54427">
    <property type="entry name" value="NTF2-like"/>
    <property type="match status" value="1"/>
</dbReference>
<name>A0ABZ1IDJ0_9PSEU</name>
<gene>
    <name evidence="2" type="ORF">VSH64_09475</name>
</gene>
<dbReference type="RefSeq" id="WP_326835140.1">
    <property type="nucleotide sequence ID" value="NZ_CP142149.1"/>
</dbReference>
<dbReference type="Pfam" id="PF12680">
    <property type="entry name" value="SnoaL_2"/>
    <property type="match status" value="1"/>
</dbReference>
<feature type="domain" description="SnoaL-like" evidence="1">
    <location>
        <begin position="14"/>
        <end position="92"/>
    </location>
</feature>
<dbReference type="Proteomes" id="UP001330812">
    <property type="component" value="Chromosome"/>
</dbReference>
<dbReference type="EMBL" id="CP142149">
    <property type="protein sequence ID" value="WSE32332.1"/>
    <property type="molecule type" value="Genomic_DNA"/>
</dbReference>
<evidence type="ECO:0000313" key="2">
    <source>
        <dbReference type="EMBL" id="WSE32332.1"/>
    </source>
</evidence>
<evidence type="ECO:0000313" key="3">
    <source>
        <dbReference type="Proteomes" id="UP001330812"/>
    </source>
</evidence>
<organism evidence="2 3">
    <name type="scientific">Amycolatopsis rhabdoformis</name>
    <dbReference type="NCBI Taxonomy" id="1448059"/>
    <lineage>
        <taxon>Bacteria</taxon>
        <taxon>Bacillati</taxon>
        <taxon>Actinomycetota</taxon>
        <taxon>Actinomycetes</taxon>
        <taxon>Pseudonocardiales</taxon>
        <taxon>Pseudonocardiaceae</taxon>
        <taxon>Amycolatopsis</taxon>
    </lineage>
</organism>